<sequence>MMGRRTFLASTTGAAATASSAVGHGTAFANTRVEGDEDVDFLAFLTTAADTRARSVLDGYATYLTELRDRGKARSSARAIRTLTSVYVHAPSAYHHDEALLGPLETLADTLAEEQFDDGLWDQGAAHSPPDTAFSIVDLNLAYSLLDEDGHRPTAKLRATVERILRAAGPGLAAGGLHTANHRWLVCAALARIHRRWPEPAYPRRIDAWLAEGIDQLAGGEYSERSPTYSAVVTNPALLTLARHHGRGDLYAVVRKNLAATLYVIEPNGEVESVHSRRQDQTVLRYLPEFWLQYRELAIRDGDGRFAAVAALLEERGAGQTFGETPPGDRLAEVLDRPELARKLPQVAELPTDFEHHDESCALVRVRRGDATASIYGGTDFPDVRAISSGLSTNPTFFKMRKGGAILDSLRLAPQFFSLGHFRAENLERTEGGWRLTAEVRGAYHQPLPPQHRRRDGLYPLTDDGRFWSAMDFPHRPKEYRTLRTEVVVKEAADGSWTLDVELAGSEVPFALELCFRRGGTLTGDGLEPVTDSPDTYQLVRGEATYTVGDDRITFGPGNGKGGKQPPVVDAGERYSWMSGSLSPDGVRVLITGRSPLTYRLNLR</sequence>
<dbReference type="EMBL" id="JBHSFG010000076">
    <property type="protein sequence ID" value="MFC4470170.1"/>
    <property type="molecule type" value="Genomic_DNA"/>
</dbReference>
<dbReference type="Proteomes" id="UP001596012">
    <property type="component" value="Unassembled WGS sequence"/>
</dbReference>
<dbReference type="InterPro" id="IPR006311">
    <property type="entry name" value="TAT_signal"/>
</dbReference>
<protein>
    <recommendedName>
        <fullName evidence="3">Heparinase II/III-like protein</fullName>
    </recommendedName>
</protein>
<comment type="caution">
    <text evidence="1">The sequence shown here is derived from an EMBL/GenBank/DDBJ whole genome shotgun (WGS) entry which is preliminary data.</text>
</comment>
<accession>A0ABV8Z1Y9</accession>
<gene>
    <name evidence="1" type="ORF">ACFPH6_37700</name>
</gene>
<dbReference type="RefSeq" id="WP_386350446.1">
    <property type="nucleotide sequence ID" value="NZ_JBHSFG010000076.1"/>
</dbReference>
<evidence type="ECO:0000313" key="1">
    <source>
        <dbReference type="EMBL" id="MFC4470170.1"/>
    </source>
</evidence>
<keyword evidence="2" id="KW-1185">Reference proteome</keyword>
<organism evidence="1 2">
    <name type="scientific">Streptomyces xiangluensis</name>
    <dbReference type="NCBI Taxonomy" id="2665720"/>
    <lineage>
        <taxon>Bacteria</taxon>
        <taxon>Bacillati</taxon>
        <taxon>Actinomycetota</taxon>
        <taxon>Actinomycetes</taxon>
        <taxon>Kitasatosporales</taxon>
        <taxon>Streptomycetaceae</taxon>
        <taxon>Streptomyces</taxon>
    </lineage>
</organism>
<proteinExistence type="predicted"/>
<evidence type="ECO:0008006" key="3">
    <source>
        <dbReference type="Google" id="ProtNLM"/>
    </source>
</evidence>
<reference evidence="2" key="1">
    <citation type="journal article" date="2019" name="Int. J. Syst. Evol. Microbiol.">
        <title>The Global Catalogue of Microorganisms (GCM) 10K type strain sequencing project: providing services to taxonomists for standard genome sequencing and annotation.</title>
        <authorList>
            <consortium name="The Broad Institute Genomics Platform"/>
            <consortium name="The Broad Institute Genome Sequencing Center for Infectious Disease"/>
            <person name="Wu L."/>
            <person name="Ma J."/>
        </authorList>
    </citation>
    <scope>NUCLEOTIDE SEQUENCE [LARGE SCALE GENOMIC DNA]</scope>
    <source>
        <strain evidence="2">DT43</strain>
    </source>
</reference>
<dbReference type="PROSITE" id="PS51318">
    <property type="entry name" value="TAT"/>
    <property type="match status" value="1"/>
</dbReference>
<name>A0ABV8Z1Y9_9ACTN</name>
<evidence type="ECO:0000313" key="2">
    <source>
        <dbReference type="Proteomes" id="UP001596012"/>
    </source>
</evidence>